<dbReference type="OrthoDB" id="6965261at2"/>
<feature type="transmembrane region" description="Helical" evidence="1">
    <location>
        <begin position="12"/>
        <end position="34"/>
    </location>
</feature>
<gene>
    <name evidence="2" type="ordered locus">Lcho_2073</name>
</gene>
<dbReference type="eggNOG" id="COG2194">
    <property type="taxonomic scope" value="Bacteria"/>
</dbReference>
<dbReference type="STRING" id="395495.Lcho_2073"/>
<keyword evidence="1" id="KW-0812">Transmembrane</keyword>
<dbReference type="InterPro" id="IPR017744">
    <property type="entry name" value="BcsG"/>
</dbReference>
<feature type="transmembrane region" description="Helical" evidence="1">
    <location>
        <begin position="118"/>
        <end position="134"/>
    </location>
</feature>
<evidence type="ECO:0000313" key="3">
    <source>
        <dbReference type="Proteomes" id="UP000001693"/>
    </source>
</evidence>
<dbReference type="RefSeq" id="WP_012347100.1">
    <property type="nucleotide sequence ID" value="NC_010524.1"/>
</dbReference>
<sequence>MGSWSLYFLVKLGLHVAGLIQLDVPLNLLFAVALAWPWAHPGWRRAWRFLAWPVAVALLYHDSFWPPATRILSQWQAISGFSFAYLVELVGRVINVQLLVAVAMGAALWWVLKQRLRLATWVFVGLVAVAALPSQHGGVTDLAQAATGADGTADRAADRATAPLLDAGQLDQALQAFYDTERGKILRLPKDGNVPGFDLLILNICSLSWDDLAFAGLRNAPFMRRLDVVFDRFNSAASYSGPAVMRLLHGTCGQPAQHELYGGAVADCYLFRNLEQAGYRPALLLNHDGRYDNFSTELRRDSGLGLVPEQRFDAAVAMSSFDGSPIRDDGETLTRWWSDRTAAASGVPLAMLYNSITLHDGNRVPGIQSLSSLETYAPRARKLMADLERFAALVEASGRPTVLVLVPEHGGAVRGDAQQIAGLRELPTPAITHVPAGVMLIGMGERRADGQEPVHVEQTSSYLSLFTVVAALMHGGPEVATPERLTEVAQALPPVEWVAENDKTIVLRRGPHTYVRDFEGRWRTLDSAP</sequence>
<protein>
    <submittedName>
        <fullName evidence="2">Cellulose synthase operon protein YhjU</fullName>
    </submittedName>
</protein>
<evidence type="ECO:0000256" key="1">
    <source>
        <dbReference type="SAM" id="Phobius"/>
    </source>
</evidence>
<keyword evidence="1" id="KW-0472">Membrane</keyword>
<keyword evidence="1" id="KW-1133">Transmembrane helix</keyword>
<dbReference type="InterPro" id="IPR017850">
    <property type="entry name" value="Alkaline_phosphatase_core_sf"/>
</dbReference>
<organism evidence="2 3">
    <name type="scientific">Leptothrix cholodnii (strain ATCC 51168 / LMG 8142 / SP-6)</name>
    <name type="common">Leptothrix discophora (strain SP-6)</name>
    <dbReference type="NCBI Taxonomy" id="395495"/>
    <lineage>
        <taxon>Bacteria</taxon>
        <taxon>Pseudomonadati</taxon>
        <taxon>Pseudomonadota</taxon>
        <taxon>Betaproteobacteria</taxon>
        <taxon>Burkholderiales</taxon>
        <taxon>Sphaerotilaceae</taxon>
        <taxon>Leptothrix</taxon>
    </lineage>
</organism>
<dbReference type="AlphaFoldDB" id="B1Y241"/>
<name>B1Y241_LEPCP</name>
<accession>B1Y241</accession>
<evidence type="ECO:0000313" key="2">
    <source>
        <dbReference type="EMBL" id="ACB34340.1"/>
    </source>
</evidence>
<dbReference type="NCBIfam" id="TIGR03368">
    <property type="entry name" value="cellulose_yhjU"/>
    <property type="match status" value="1"/>
</dbReference>
<reference evidence="2 3" key="1">
    <citation type="submission" date="2008-03" db="EMBL/GenBank/DDBJ databases">
        <title>Complete sequence of Leptothrix cholodnii SP-6.</title>
        <authorList>
            <consortium name="US DOE Joint Genome Institute"/>
            <person name="Copeland A."/>
            <person name="Lucas S."/>
            <person name="Lapidus A."/>
            <person name="Glavina del Rio T."/>
            <person name="Dalin E."/>
            <person name="Tice H."/>
            <person name="Bruce D."/>
            <person name="Goodwin L."/>
            <person name="Pitluck S."/>
            <person name="Chertkov O."/>
            <person name="Brettin T."/>
            <person name="Detter J.C."/>
            <person name="Han C."/>
            <person name="Kuske C.R."/>
            <person name="Schmutz J."/>
            <person name="Larimer F."/>
            <person name="Land M."/>
            <person name="Hauser L."/>
            <person name="Kyrpides N."/>
            <person name="Lykidis A."/>
            <person name="Emerson D."/>
            <person name="Richardson P."/>
        </authorList>
    </citation>
    <scope>NUCLEOTIDE SEQUENCE [LARGE SCALE GENOMIC DNA]</scope>
    <source>
        <strain evidence="3">ATCC 51168 / LMG 8142 / SP-6</strain>
    </source>
</reference>
<proteinExistence type="predicted"/>
<feature type="transmembrane region" description="Helical" evidence="1">
    <location>
        <begin position="83"/>
        <end position="111"/>
    </location>
</feature>
<dbReference type="KEGG" id="lch:Lcho_2073"/>
<dbReference type="Pfam" id="PF11658">
    <property type="entry name" value="CBP_BcsG"/>
    <property type="match status" value="1"/>
</dbReference>
<dbReference type="Proteomes" id="UP000001693">
    <property type="component" value="Chromosome"/>
</dbReference>
<dbReference type="Gene3D" id="3.40.720.10">
    <property type="entry name" value="Alkaline Phosphatase, subunit A"/>
    <property type="match status" value="1"/>
</dbReference>
<dbReference type="HOGENOM" id="CLU_024049_1_0_4"/>
<dbReference type="EMBL" id="CP001013">
    <property type="protein sequence ID" value="ACB34340.1"/>
    <property type="molecule type" value="Genomic_DNA"/>
</dbReference>
<keyword evidence="3" id="KW-1185">Reference proteome</keyword>